<dbReference type="Proteomes" id="UP000623795">
    <property type="component" value="Unassembled WGS sequence"/>
</dbReference>
<evidence type="ECO:0000313" key="2">
    <source>
        <dbReference type="EMBL" id="NMG42277.1"/>
    </source>
</evidence>
<organism evidence="2 3">
    <name type="scientific">Aromatoleum toluvorans</name>
    <dbReference type="NCBI Taxonomy" id="92002"/>
    <lineage>
        <taxon>Bacteria</taxon>
        <taxon>Pseudomonadati</taxon>
        <taxon>Pseudomonadota</taxon>
        <taxon>Betaproteobacteria</taxon>
        <taxon>Rhodocyclales</taxon>
        <taxon>Rhodocyclaceae</taxon>
        <taxon>Aromatoleum</taxon>
    </lineage>
</organism>
<accession>A0ABX1PUB9</accession>
<evidence type="ECO:0000313" key="3">
    <source>
        <dbReference type="Proteomes" id="UP000623795"/>
    </source>
</evidence>
<gene>
    <name evidence="2" type="ORF">GPA22_00795</name>
</gene>
<dbReference type="Gene3D" id="2.50.20.10">
    <property type="entry name" value="Lipoprotein localisation LolA/LolB/LppX"/>
    <property type="match status" value="1"/>
</dbReference>
<feature type="signal peptide" evidence="1">
    <location>
        <begin position="1"/>
        <end position="18"/>
    </location>
</feature>
<evidence type="ECO:0000256" key="1">
    <source>
        <dbReference type="SAM" id="SignalP"/>
    </source>
</evidence>
<comment type="caution">
    <text evidence="2">The sequence shown here is derived from an EMBL/GenBank/DDBJ whole genome shotgun (WGS) entry which is preliminary data.</text>
</comment>
<feature type="chain" id="PRO_5045500417" evidence="1">
    <location>
        <begin position="19"/>
        <end position="440"/>
    </location>
</feature>
<dbReference type="Pfam" id="PF07044">
    <property type="entry name" value="DUF1329"/>
    <property type="match status" value="1"/>
</dbReference>
<sequence>MLCEFFLIAGLVSGSAAAAGDFSRLGKELTPWGAPKAGNQAGTVPAWDGGIQKAPAGFDPKNGYVSPFADEKPLYTITATNYQQYEAQLTAGHIQLLKRFPNYKINVYPSHRTHALPKEQYEAIAKEAPNAKLSADGNGFTGTRKSAVPFPFPQSAYEVYHNMVMRWRGGTYDRVSTGFPVQGNGRFTPSKRKEEILFSSNIDNPPENLNYYGMITYTAPSSIAGELVLVHEPIDQSIESRRAWAYNPGSRRVLRAPQIGFDSPLTGSDGLMTQDDFDGLNGSPERFEWKLVGKREMIIPYNNFRMTDKGLKYTDIVGAQTVNQDLVRYETHRVYVLEATLKPGARHIYSKRTVLVDEDSFQVAHVDNYDGRGELWRAHEVFAVYAYDCQCTFMAGDVSYDFQAGRYAVYALTNEERPAVFGKSYRPEYFTPDNMKRLAR</sequence>
<name>A0ABX1PUB9_9RHOO</name>
<protein>
    <submittedName>
        <fullName evidence="2">DUF1329 domain-containing protein</fullName>
    </submittedName>
</protein>
<keyword evidence="1" id="KW-0732">Signal</keyword>
<dbReference type="InterPro" id="IPR010752">
    <property type="entry name" value="DUF1329"/>
</dbReference>
<reference evidence="2 3" key="1">
    <citation type="submission" date="2019-12" db="EMBL/GenBank/DDBJ databases">
        <title>Comparative genomics gives insights into the taxonomy of the Azoarcus-Aromatoleum group and reveals separate origins of nif in the plant-associated Azoarcus and non-plant-associated Aromatoleum sub-groups.</title>
        <authorList>
            <person name="Lafos M."/>
            <person name="Maluk M."/>
            <person name="Batista M."/>
            <person name="Junghare M."/>
            <person name="Carmona M."/>
            <person name="Faoro H."/>
            <person name="Cruz L.M."/>
            <person name="Battistoni F."/>
            <person name="De Souza E."/>
            <person name="Pedrosa F."/>
            <person name="Chen W.-M."/>
            <person name="Poole P.S."/>
            <person name="Dixon R.A."/>
            <person name="James E.K."/>
        </authorList>
    </citation>
    <scope>NUCLEOTIDE SEQUENCE [LARGE SCALE GENOMIC DNA]</scope>
    <source>
        <strain evidence="2 3">Td21</strain>
    </source>
</reference>
<keyword evidence="3" id="KW-1185">Reference proteome</keyword>
<proteinExistence type="predicted"/>
<dbReference type="EMBL" id="WTVN01000001">
    <property type="protein sequence ID" value="NMG42277.1"/>
    <property type="molecule type" value="Genomic_DNA"/>
</dbReference>
<dbReference type="CDD" id="cd16329">
    <property type="entry name" value="LolA_like"/>
    <property type="match status" value="1"/>
</dbReference>